<feature type="region of interest" description="Disordered" evidence="1">
    <location>
        <begin position="23"/>
        <end position="128"/>
    </location>
</feature>
<name>A0A6J4TEA6_9SPHN</name>
<reference evidence="2" key="1">
    <citation type="submission" date="2020-02" db="EMBL/GenBank/DDBJ databases">
        <authorList>
            <person name="Meier V. D."/>
        </authorList>
    </citation>
    <scope>NUCLEOTIDE SEQUENCE</scope>
    <source>
        <strain evidence="2">AVDCRST_MAG31</strain>
    </source>
</reference>
<evidence type="ECO:0000256" key="1">
    <source>
        <dbReference type="SAM" id="MobiDB-lite"/>
    </source>
</evidence>
<feature type="non-terminal residue" evidence="2">
    <location>
        <position position="1"/>
    </location>
</feature>
<sequence>GTHRDLARPVRALPAVPRHQRRGFPLHLGASGVWGRRPDRRRRFPRAGRTGLCQPRSCTEGRRLGPRACRQGDHLRHGHGQLPGGRGPAPQVLPRALPRRQHRGGEGALHSRSRDRDRGGRRSRVGSI</sequence>
<feature type="non-terminal residue" evidence="2">
    <location>
        <position position="128"/>
    </location>
</feature>
<gene>
    <name evidence="2" type="ORF">AVDCRST_MAG31-1589</name>
</gene>
<proteinExistence type="predicted"/>
<evidence type="ECO:0000313" key="2">
    <source>
        <dbReference type="EMBL" id="CAA9521176.1"/>
    </source>
</evidence>
<dbReference type="AlphaFoldDB" id="A0A6J4TEA6"/>
<organism evidence="2">
    <name type="scientific">uncultured Sphingomonas sp</name>
    <dbReference type="NCBI Taxonomy" id="158754"/>
    <lineage>
        <taxon>Bacteria</taxon>
        <taxon>Pseudomonadati</taxon>
        <taxon>Pseudomonadota</taxon>
        <taxon>Alphaproteobacteria</taxon>
        <taxon>Sphingomonadales</taxon>
        <taxon>Sphingomonadaceae</taxon>
        <taxon>Sphingomonas</taxon>
        <taxon>environmental samples</taxon>
    </lineage>
</organism>
<dbReference type="EMBL" id="CADCWA010000119">
    <property type="protein sequence ID" value="CAA9521176.1"/>
    <property type="molecule type" value="Genomic_DNA"/>
</dbReference>
<accession>A0A6J4TEA6</accession>
<protein>
    <submittedName>
        <fullName evidence="2">RidA/YER057c/UK114 superfamily protein</fullName>
    </submittedName>
</protein>